<dbReference type="Pfam" id="PF04542">
    <property type="entry name" value="Sigma70_r2"/>
    <property type="match status" value="1"/>
</dbReference>
<dbReference type="RefSeq" id="WP_188537833.1">
    <property type="nucleotide sequence ID" value="NZ_BMFT01000001.1"/>
</dbReference>
<dbReference type="InterPro" id="IPR013324">
    <property type="entry name" value="RNA_pol_sigma_r3/r4-like"/>
</dbReference>
<dbReference type="Pfam" id="PF08281">
    <property type="entry name" value="Sigma70_r4_2"/>
    <property type="match status" value="1"/>
</dbReference>
<reference evidence="8" key="1">
    <citation type="journal article" date="2019" name="Int. J. Syst. Evol. Microbiol.">
        <title>The Global Catalogue of Microorganisms (GCM) 10K type strain sequencing project: providing services to taxonomists for standard genome sequencing and annotation.</title>
        <authorList>
            <consortium name="The Broad Institute Genomics Platform"/>
            <consortium name="The Broad Institute Genome Sequencing Center for Infectious Disease"/>
            <person name="Wu L."/>
            <person name="Ma J."/>
        </authorList>
    </citation>
    <scope>NUCLEOTIDE SEQUENCE [LARGE SCALE GENOMIC DNA]</scope>
    <source>
        <strain evidence="8">CGMCC 1.12769</strain>
    </source>
</reference>
<name>A0ABQ1YDH9_9BACL</name>
<dbReference type="NCBIfam" id="TIGR02937">
    <property type="entry name" value="sigma70-ECF"/>
    <property type="match status" value="1"/>
</dbReference>
<dbReference type="InterPro" id="IPR036388">
    <property type="entry name" value="WH-like_DNA-bd_sf"/>
</dbReference>
<dbReference type="SUPFAM" id="SSF88946">
    <property type="entry name" value="Sigma2 domain of RNA polymerase sigma factors"/>
    <property type="match status" value="1"/>
</dbReference>
<keyword evidence="3" id="KW-0731">Sigma factor</keyword>
<dbReference type="InterPro" id="IPR039425">
    <property type="entry name" value="RNA_pol_sigma-70-like"/>
</dbReference>
<dbReference type="EMBL" id="BMFT01000001">
    <property type="protein sequence ID" value="GGH20414.1"/>
    <property type="molecule type" value="Genomic_DNA"/>
</dbReference>
<evidence type="ECO:0000313" key="7">
    <source>
        <dbReference type="EMBL" id="GGH20414.1"/>
    </source>
</evidence>
<evidence type="ECO:0000256" key="2">
    <source>
        <dbReference type="ARBA" id="ARBA00023015"/>
    </source>
</evidence>
<dbReference type="InterPro" id="IPR014284">
    <property type="entry name" value="RNA_pol_sigma-70_dom"/>
</dbReference>
<gene>
    <name evidence="7" type="ORF">GCM10008013_17770</name>
</gene>
<dbReference type="Gene3D" id="1.10.1740.10">
    <property type="match status" value="1"/>
</dbReference>
<feature type="domain" description="RNA polymerase sigma factor 70 region 4 type 2" evidence="6">
    <location>
        <begin position="123"/>
        <end position="173"/>
    </location>
</feature>
<dbReference type="InterPro" id="IPR007627">
    <property type="entry name" value="RNA_pol_sigma70_r2"/>
</dbReference>
<accession>A0ABQ1YDH9</accession>
<evidence type="ECO:0000256" key="3">
    <source>
        <dbReference type="ARBA" id="ARBA00023082"/>
    </source>
</evidence>
<evidence type="ECO:0000259" key="6">
    <source>
        <dbReference type="Pfam" id="PF08281"/>
    </source>
</evidence>
<dbReference type="PANTHER" id="PTHR43133">
    <property type="entry name" value="RNA POLYMERASE ECF-TYPE SIGMA FACTO"/>
    <property type="match status" value="1"/>
</dbReference>
<dbReference type="InterPro" id="IPR013249">
    <property type="entry name" value="RNA_pol_sigma70_r4_t2"/>
</dbReference>
<comment type="similarity">
    <text evidence="1">Belongs to the sigma-70 factor family. ECF subfamily.</text>
</comment>
<dbReference type="PANTHER" id="PTHR43133:SF60">
    <property type="entry name" value="RNA POLYMERASE SIGMA FACTOR SIGV"/>
    <property type="match status" value="1"/>
</dbReference>
<dbReference type="CDD" id="cd06171">
    <property type="entry name" value="Sigma70_r4"/>
    <property type="match status" value="1"/>
</dbReference>
<dbReference type="SUPFAM" id="SSF88659">
    <property type="entry name" value="Sigma3 and sigma4 domains of RNA polymerase sigma factors"/>
    <property type="match status" value="1"/>
</dbReference>
<evidence type="ECO:0000313" key="8">
    <source>
        <dbReference type="Proteomes" id="UP000659344"/>
    </source>
</evidence>
<keyword evidence="8" id="KW-1185">Reference proteome</keyword>
<dbReference type="Gene3D" id="1.10.10.10">
    <property type="entry name" value="Winged helix-like DNA-binding domain superfamily/Winged helix DNA-binding domain"/>
    <property type="match status" value="1"/>
</dbReference>
<comment type="caution">
    <text evidence="7">The sequence shown here is derived from an EMBL/GenBank/DDBJ whole genome shotgun (WGS) entry which is preliminary data.</text>
</comment>
<feature type="domain" description="RNA polymerase sigma-70 region 2" evidence="5">
    <location>
        <begin position="25"/>
        <end position="92"/>
    </location>
</feature>
<keyword evidence="4" id="KW-0804">Transcription</keyword>
<evidence type="ECO:0000256" key="1">
    <source>
        <dbReference type="ARBA" id="ARBA00010641"/>
    </source>
</evidence>
<keyword evidence="2" id="KW-0805">Transcription regulation</keyword>
<organism evidence="7 8">
    <name type="scientific">Paenibacillus segetis</name>
    <dbReference type="NCBI Taxonomy" id="1325360"/>
    <lineage>
        <taxon>Bacteria</taxon>
        <taxon>Bacillati</taxon>
        <taxon>Bacillota</taxon>
        <taxon>Bacilli</taxon>
        <taxon>Bacillales</taxon>
        <taxon>Paenibacillaceae</taxon>
        <taxon>Paenibacillus</taxon>
    </lineage>
</organism>
<dbReference type="InterPro" id="IPR013325">
    <property type="entry name" value="RNA_pol_sigma_r2"/>
</dbReference>
<dbReference type="NCBIfam" id="NF009195">
    <property type="entry name" value="PRK12543.1"/>
    <property type="match status" value="1"/>
</dbReference>
<evidence type="ECO:0000259" key="5">
    <source>
        <dbReference type="Pfam" id="PF04542"/>
    </source>
</evidence>
<protein>
    <submittedName>
        <fullName evidence="7">RNA polymerase sigma factor</fullName>
    </submittedName>
</protein>
<dbReference type="Proteomes" id="UP000659344">
    <property type="component" value="Unassembled WGS sequence"/>
</dbReference>
<proteinExistence type="inferred from homology"/>
<sequence>MNDKELLPWLEKATHGDESAFQLVYEATHQDVYRTVAFLVYNKPDIEDIVNEVYMHMWQSFLMYDPNRSFRFWLHGITVRLVQDWKRKTWRRIRLFERNRQMNCEQFNWTDDVVLQSEMQHELFSLVRQLSYKLRVVVILRYFHDYALEEIADLLQIPVGTVKSRHHLALKELRKRFEMTGGNAYVH</sequence>
<evidence type="ECO:0000256" key="4">
    <source>
        <dbReference type="ARBA" id="ARBA00023163"/>
    </source>
</evidence>